<feature type="non-terminal residue" evidence="1">
    <location>
        <position position="127"/>
    </location>
</feature>
<sequence>MKAQHLQKLEEKARILNSELVQARSDLLEHRALLSGARKLPMEIISEIFLQCLPEVDTLSFMRPEPHPDQAPLLLTQVCRSWRSIAIATPRLWSTLIINASNGSSSHCEITKLWLDRSRNVPLTFTL</sequence>
<dbReference type="EMBL" id="JANVFT010000024">
    <property type="protein sequence ID" value="KAJ4497054.1"/>
    <property type="molecule type" value="Genomic_DNA"/>
</dbReference>
<protein>
    <recommendedName>
        <fullName evidence="3">F-box domain-containing protein</fullName>
    </recommendedName>
</protein>
<evidence type="ECO:0008006" key="3">
    <source>
        <dbReference type="Google" id="ProtNLM"/>
    </source>
</evidence>
<organism evidence="1 2">
    <name type="scientific">Lentinula lateritia</name>
    <dbReference type="NCBI Taxonomy" id="40482"/>
    <lineage>
        <taxon>Eukaryota</taxon>
        <taxon>Fungi</taxon>
        <taxon>Dikarya</taxon>
        <taxon>Basidiomycota</taxon>
        <taxon>Agaricomycotina</taxon>
        <taxon>Agaricomycetes</taxon>
        <taxon>Agaricomycetidae</taxon>
        <taxon>Agaricales</taxon>
        <taxon>Marasmiineae</taxon>
        <taxon>Omphalotaceae</taxon>
        <taxon>Lentinula</taxon>
    </lineage>
</organism>
<proteinExistence type="predicted"/>
<evidence type="ECO:0000313" key="2">
    <source>
        <dbReference type="Proteomes" id="UP001150217"/>
    </source>
</evidence>
<comment type="caution">
    <text evidence="1">The sequence shown here is derived from an EMBL/GenBank/DDBJ whole genome shotgun (WGS) entry which is preliminary data.</text>
</comment>
<keyword evidence="2" id="KW-1185">Reference proteome</keyword>
<reference evidence="1" key="1">
    <citation type="submission" date="2022-08" db="EMBL/GenBank/DDBJ databases">
        <title>A Global Phylogenomic Analysis of the Shiitake Genus Lentinula.</title>
        <authorList>
            <consortium name="DOE Joint Genome Institute"/>
            <person name="Sierra-Patev S."/>
            <person name="Min B."/>
            <person name="Naranjo-Ortiz M."/>
            <person name="Looney B."/>
            <person name="Konkel Z."/>
            <person name="Slot J.C."/>
            <person name="Sakamoto Y."/>
            <person name="Steenwyk J.L."/>
            <person name="Rokas A."/>
            <person name="Carro J."/>
            <person name="Camarero S."/>
            <person name="Ferreira P."/>
            <person name="Molpeceres G."/>
            <person name="Ruiz-Duenas F.J."/>
            <person name="Serrano A."/>
            <person name="Henrissat B."/>
            <person name="Drula E."/>
            <person name="Hughes K.W."/>
            <person name="Mata J.L."/>
            <person name="Ishikawa N.K."/>
            <person name="Vargas-Isla R."/>
            <person name="Ushijima S."/>
            <person name="Smith C.A."/>
            <person name="Ahrendt S."/>
            <person name="Andreopoulos W."/>
            <person name="He G."/>
            <person name="Labutti K."/>
            <person name="Lipzen A."/>
            <person name="Ng V."/>
            <person name="Riley R."/>
            <person name="Sandor L."/>
            <person name="Barry K."/>
            <person name="Martinez A.T."/>
            <person name="Xiao Y."/>
            <person name="Gibbons J.G."/>
            <person name="Terashima K."/>
            <person name="Grigoriev I.V."/>
            <person name="Hibbett D.S."/>
        </authorList>
    </citation>
    <scope>NUCLEOTIDE SEQUENCE</scope>
    <source>
        <strain evidence="1">RHP3577 ss4</strain>
    </source>
</reference>
<dbReference type="Proteomes" id="UP001150217">
    <property type="component" value="Unassembled WGS sequence"/>
</dbReference>
<evidence type="ECO:0000313" key="1">
    <source>
        <dbReference type="EMBL" id="KAJ4497054.1"/>
    </source>
</evidence>
<dbReference type="Gene3D" id="1.20.1280.50">
    <property type="match status" value="1"/>
</dbReference>
<accession>A0ABQ8VPB4</accession>
<name>A0ABQ8VPB4_9AGAR</name>
<gene>
    <name evidence="1" type="ORF">C8R41DRAFT_760777</name>
</gene>